<dbReference type="InterPro" id="IPR036737">
    <property type="entry name" value="OmpA-like_sf"/>
</dbReference>
<evidence type="ECO:0000313" key="10">
    <source>
        <dbReference type="EMBL" id="POR54421.1"/>
    </source>
</evidence>
<keyword evidence="6 7" id="KW-0472">Membrane</keyword>
<evidence type="ECO:0000256" key="5">
    <source>
        <dbReference type="ARBA" id="ARBA00022989"/>
    </source>
</evidence>
<dbReference type="EMBL" id="PQGA01000002">
    <property type="protein sequence ID" value="POR54421.1"/>
    <property type="molecule type" value="Genomic_DNA"/>
</dbReference>
<dbReference type="SUPFAM" id="SSF103088">
    <property type="entry name" value="OmpA-like"/>
    <property type="match status" value="1"/>
</dbReference>
<dbReference type="PANTHER" id="PTHR30329:SF21">
    <property type="entry name" value="LIPOPROTEIN YIAD-RELATED"/>
    <property type="match status" value="1"/>
</dbReference>
<evidence type="ECO:0000259" key="9">
    <source>
        <dbReference type="PROSITE" id="PS51123"/>
    </source>
</evidence>
<dbReference type="Pfam" id="PF00691">
    <property type="entry name" value="OmpA"/>
    <property type="match status" value="1"/>
</dbReference>
<keyword evidence="3" id="KW-1003">Cell membrane</keyword>
<evidence type="ECO:0000256" key="6">
    <source>
        <dbReference type="ARBA" id="ARBA00023136"/>
    </source>
</evidence>
<dbReference type="GO" id="GO:0005886">
    <property type="term" value="C:plasma membrane"/>
    <property type="evidence" value="ECO:0007669"/>
    <property type="project" value="UniProtKB-SubCell"/>
</dbReference>
<dbReference type="OrthoDB" id="9815217at2"/>
<dbReference type="Pfam" id="PF13677">
    <property type="entry name" value="MotB_plug"/>
    <property type="match status" value="1"/>
</dbReference>
<sequence length="230" mass="24476">MQTSSGKHPAHDLPLSILDHDEEGGEQSGRWLLSYADLVTTMMVLFLALYAMQLAKSHEQALRRQSLAVQAGSVAASAAASASQPPNTERALLASLDPLRARGEITIAPVPHGMEIGINAKILFNAGDAALLPDSFDVLSRIASVLAQVPDGNILVEGHTDSTPIANARYASNWELSSARAGAVVRYLVERGVEPHRLAAIGRADNFPLVAGTDPASRALNRRVTIVVQY</sequence>
<dbReference type="InterPro" id="IPR006665">
    <property type="entry name" value="OmpA-like"/>
</dbReference>
<comment type="caution">
    <text evidence="10">The sequence shown here is derived from an EMBL/GenBank/DDBJ whole genome shotgun (WGS) entry which is preliminary data.</text>
</comment>
<reference evidence="10 11" key="1">
    <citation type="submission" date="2018-01" db="EMBL/GenBank/DDBJ databases">
        <title>Genomic Encyclopedia of Type Strains, Phase III (KMG-III): the genomes of soil and plant-associated and newly described type strains.</title>
        <authorList>
            <person name="Whitman W."/>
        </authorList>
    </citation>
    <scope>NUCLEOTIDE SEQUENCE [LARGE SCALE GENOMIC DNA]</scope>
    <source>
        <strain evidence="10 11">JCM 18070</strain>
    </source>
</reference>
<comment type="subcellular location">
    <subcellularLocation>
        <location evidence="1">Cell membrane</location>
        <topology evidence="1">Single-pass membrane protein</topology>
    </subcellularLocation>
</comment>
<evidence type="ECO:0000256" key="2">
    <source>
        <dbReference type="ARBA" id="ARBA00008914"/>
    </source>
</evidence>
<evidence type="ECO:0000313" key="11">
    <source>
        <dbReference type="Proteomes" id="UP000237381"/>
    </source>
</evidence>
<dbReference type="CDD" id="cd07185">
    <property type="entry name" value="OmpA_C-like"/>
    <property type="match status" value="1"/>
</dbReference>
<keyword evidence="11" id="KW-1185">Reference proteome</keyword>
<feature type="domain" description="OmpA-like" evidence="9">
    <location>
        <begin position="113"/>
        <end position="230"/>
    </location>
</feature>
<evidence type="ECO:0000256" key="3">
    <source>
        <dbReference type="ARBA" id="ARBA00022475"/>
    </source>
</evidence>
<dbReference type="PANTHER" id="PTHR30329">
    <property type="entry name" value="STATOR ELEMENT OF FLAGELLAR MOTOR COMPLEX"/>
    <property type="match status" value="1"/>
</dbReference>
<feature type="region of interest" description="Disordered" evidence="8">
    <location>
        <begin position="1"/>
        <end position="21"/>
    </location>
</feature>
<keyword evidence="5" id="KW-1133">Transmembrane helix</keyword>
<dbReference type="InterPro" id="IPR050330">
    <property type="entry name" value="Bact_OuterMem_StrucFunc"/>
</dbReference>
<dbReference type="InterPro" id="IPR025713">
    <property type="entry name" value="MotB-like_N_dom"/>
</dbReference>
<name>A0A2S4MIC6_9BURK</name>
<proteinExistence type="inferred from homology"/>
<evidence type="ECO:0000256" key="8">
    <source>
        <dbReference type="SAM" id="MobiDB-lite"/>
    </source>
</evidence>
<dbReference type="Proteomes" id="UP000237381">
    <property type="component" value="Unassembled WGS sequence"/>
</dbReference>
<evidence type="ECO:0000256" key="1">
    <source>
        <dbReference type="ARBA" id="ARBA00004162"/>
    </source>
</evidence>
<organism evidence="10 11">
    <name type="scientific">Paraburkholderia eburnea</name>
    <dbReference type="NCBI Taxonomy" id="1189126"/>
    <lineage>
        <taxon>Bacteria</taxon>
        <taxon>Pseudomonadati</taxon>
        <taxon>Pseudomonadota</taxon>
        <taxon>Betaproteobacteria</taxon>
        <taxon>Burkholderiales</taxon>
        <taxon>Burkholderiaceae</taxon>
        <taxon>Paraburkholderia</taxon>
    </lineage>
</organism>
<evidence type="ECO:0000256" key="4">
    <source>
        <dbReference type="ARBA" id="ARBA00022692"/>
    </source>
</evidence>
<dbReference type="AlphaFoldDB" id="A0A2S4MIC6"/>
<gene>
    <name evidence="10" type="ORF">B0G62_10229</name>
</gene>
<dbReference type="Gene3D" id="3.30.1330.60">
    <property type="entry name" value="OmpA-like domain"/>
    <property type="match status" value="1"/>
</dbReference>
<dbReference type="PROSITE" id="PS51123">
    <property type="entry name" value="OMPA_2"/>
    <property type="match status" value="1"/>
</dbReference>
<evidence type="ECO:0000256" key="7">
    <source>
        <dbReference type="PROSITE-ProRule" id="PRU00473"/>
    </source>
</evidence>
<protein>
    <submittedName>
        <fullName evidence="10">Chemotaxis protein MotB</fullName>
    </submittedName>
</protein>
<accession>A0A2S4MIC6</accession>
<dbReference type="RefSeq" id="WP_103703001.1">
    <property type="nucleotide sequence ID" value="NZ_PQGA01000002.1"/>
</dbReference>
<keyword evidence="4" id="KW-0812">Transmembrane</keyword>
<comment type="similarity">
    <text evidence="2">Belongs to the MotB family.</text>
</comment>